<dbReference type="EMBL" id="CT573213">
    <property type="protein sequence ID" value="CAJ61593.1"/>
    <property type="molecule type" value="Genomic_DNA"/>
</dbReference>
<dbReference type="HOGENOM" id="CLU_2915804_0_0_11"/>
<reference evidence="1 2" key="1">
    <citation type="journal article" date="2007" name="Genome Res.">
        <title>Genome characteristics of facultatively symbiotic Frankia sp. strains reflect host range and host plant biogeography.</title>
        <authorList>
            <person name="Normand P."/>
            <person name="Lapierre P."/>
            <person name="Tisa L.S."/>
            <person name="Gogarten J.P."/>
            <person name="Alloisio N."/>
            <person name="Bagnarol E."/>
            <person name="Bassi C.A."/>
            <person name="Berry A.M."/>
            <person name="Bickhart D.M."/>
            <person name="Choisne N."/>
            <person name="Couloux A."/>
            <person name="Cournoyer B."/>
            <person name="Cruveiller S."/>
            <person name="Daubin V."/>
            <person name="Demange N."/>
            <person name="Francino M.P."/>
            <person name="Goltsman E."/>
            <person name="Huang Y."/>
            <person name="Kopp O.R."/>
            <person name="Labarre L."/>
            <person name="Lapidus A."/>
            <person name="Lavire C."/>
            <person name="Marechal J."/>
            <person name="Martinez M."/>
            <person name="Mastronunzio J.E."/>
            <person name="Mullin B.C."/>
            <person name="Niemann J."/>
            <person name="Pujic P."/>
            <person name="Rawnsley T."/>
            <person name="Rouy Z."/>
            <person name="Schenowitz C."/>
            <person name="Sellstedt A."/>
            <person name="Tavares F."/>
            <person name="Tomkins J.P."/>
            <person name="Vallenet D."/>
            <person name="Valverde C."/>
            <person name="Wall L.G."/>
            <person name="Wang Y."/>
            <person name="Medigue C."/>
            <person name="Benson D.R."/>
        </authorList>
    </citation>
    <scope>NUCLEOTIDE SEQUENCE [LARGE SCALE GENOMIC DNA]</scope>
    <source>
        <strain evidence="2">DSM 45986 / CECT 9034 / ACN14a</strain>
    </source>
</reference>
<dbReference type="AlphaFoldDB" id="Q0RLL1"/>
<protein>
    <submittedName>
        <fullName evidence="1">Uncharacterized protein</fullName>
    </submittedName>
</protein>
<accession>Q0RLL1</accession>
<dbReference type="STRING" id="326424.FRAAL2949"/>
<dbReference type="KEGG" id="fal:FRAAL2949"/>
<dbReference type="Proteomes" id="UP000000657">
    <property type="component" value="Chromosome"/>
</dbReference>
<evidence type="ECO:0000313" key="2">
    <source>
        <dbReference type="Proteomes" id="UP000000657"/>
    </source>
</evidence>
<name>Q0RLL1_FRAAA</name>
<sequence length="61" mass="6585">MPCEVQPGAGVWNSYQESLYLLLAAAPAGPSGARLLRCLLRCDPRSVVVLADMIRKARSGR</sequence>
<organism evidence="1 2">
    <name type="scientific">Frankia alni (strain DSM 45986 / CECT 9034 / ACN14a)</name>
    <dbReference type="NCBI Taxonomy" id="326424"/>
    <lineage>
        <taxon>Bacteria</taxon>
        <taxon>Bacillati</taxon>
        <taxon>Actinomycetota</taxon>
        <taxon>Actinomycetes</taxon>
        <taxon>Frankiales</taxon>
        <taxon>Frankiaceae</taxon>
        <taxon>Frankia</taxon>
    </lineage>
</organism>
<keyword evidence="2" id="KW-1185">Reference proteome</keyword>
<gene>
    <name evidence="1" type="ordered locus">FRAAL2949</name>
</gene>
<proteinExistence type="predicted"/>
<evidence type="ECO:0000313" key="1">
    <source>
        <dbReference type="EMBL" id="CAJ61593.1"/>
    </source>
</evidence>